<gene>
    <name evidence="7" type="primary">Dhx29</name>
    <name evidence="7" type="ORF">SNAT2548_LOCUS859</name>
</gene>
<feature type="domain" description="Helicase-associated" evidence="6">
    <location>
        <begin position="149"/>
        <end position="257"/>
    </location>
</feature>
<feature type="region of interest" description="Disordered" evidence="5">
    <location>
        <begin position="1"/>
        <end position="32"/>
    </location>
</feature>
<dbReference type="GO" id="GO:0005524">
    <property type="term" value="F:ATP binding"/>
    <property type="evidence" value="ECO:0007669"/>
    <property type="project" value="UniProtKB-KW"/>
</dbReference>
<dbReference type="PANTHER" id="PTHR18934:SF99">
    <property type="entry name" value="ATP-DEPENDENT RNA HELICASE DHX37-RELATED"/>
    <property type="match status" value="1"/>
</dbReference>
<dbReference type="InterPro" id="IPR007502">
    <property type="entry name" value="Helicase-assoc_dom"/>
</dbReference>
<proteinExistence type="predicted"/>
<evidence type="ECO:0000313" key="8">
    <source>
        <dbReference type="Proteomes" id="UP000604046"/>
    </source>
</evidence>
<evidence type="ECO:0000256" key="5">
    <source>
        <dbReference type="SAM" id="MobiDB-lite"/>
    </source>
</evidence>
<keyword evidence="8" id="KW-1185">Reference proteome</keyword>
<keyword evidence="4" id="KW-0067">ATP-binding</keyword>
<dbReference type="EMBL" id="CAJNDS010000043">
    <property type="protein sequence ID" value="CAE6931484.1"/>
    <property type="molecule type" value="Genomic_DNA"/>
</dbReference>
<evidence type="ECO:0000256" key="1">
    <source>
        <dbReference type="ARBA" id="ARBA00022741"/>
    </source>
</evidence>
<dbReference type="GO" id="GO:0016787">
    <property type="term" value="F:hydrolase activity"/>
    <property type="evidence" value="ECO:0007669"/>
    <property type="project" value="UniProtKB-KW"/>
</dbReference>
<keyword evidence="3" id="KW-0347">Helicase</keyword>
<reference evidence="7" key="1">
    <citation type="submission" date="2021-02" db="EMBL/GenBank/DDBJ databases">
        <authorList>
            <person name="Dougan E. K."/>
            <person name="Rhodes N."/>
            <person name="Thang M."/>
            <person name="Chan C."/>
        </authorList>
    </citation>
    <scope>NUCLEOTIDE SEQUENCE</scope>
</reference>
<dbReference type="Proteomes" id="UP000604046">
    <property type="component" value="Unassembled WGS sequence"/>
</dbReference>
<protein>
    <submittedName>
        <fullName evidence="7">Dhx29 protein</fullName>
    </submittedName>
</protein>
<dbReference type="AlphaFoldDB" id="A0A812GQG5"/>
<evidence type="ECO:0000313" key="7">
    <source>
        <dbReference type="EMBL" id="CAE6931484.1"/>
    </source>
</evidence>
<keyword evidence="2" id="KW-0378">Hydrolase</keyword>
<dbReference type="PANTHER" id="PTHR18934">
    <property type="entry name" value="ATP-DEPENDENT RNA HELICASE"/>
    <property type="match status" value="1"/>
</dbReference>
<dbReference type="GO" id="GO:0003723">
    <property type="term" value="F:RNA binding"/>
    <property type="evidence" value="ECO:0007669"/>
    <property type="project" value="TreeGrafter"/>
</dbReference>
<name>A0A812GQG5_9DINO</name>
<evidence type="ECO:0000259" key="6">
    <source>
        <dbReference type="SMART" id="SM00847"/>
    </source>
</evidence>
<accession>A0A812GQG5</accession>
<comment type="caution">
    <text evidence="7">The sequence shown here is derived from an EMBL/GenBank/DDBJ whole genome shotgun (WGS) entry which is preliminary data.</text>
</comment>
<dbReference type="OrthoDB" id="66977at2759"/>
<dbReference type="Gene3D" id="3.40.50.300">
    <property type="entry name" value="P-loop containing nucleotide triphosphate hydrolases"/>
    <property type="match status" value="1"/>
</dbReference>
<evidence type="ECO:0000256" key="4">
    <source>
        <dbReference type="ARBA" id="ARBA00022840"/>
    </source>
</evidence>
<dbReference type="InterPro" id="IPR027417">
    <property type="entry name" value="P-loop_NTPase"/>
</dbReference>
<keyword evidence="1" id="KW-0547">Nucleotide-binding</keyword>
<dbReference type="SMART" id="SM00847">
    <property type="entry name" value="HA2"/>
    <property type="match status" value="1"/>
</dbReference>
<organism evidence="7 8">
    <name type="scientific">Symbiodinium natans</name>
    <dbReference type="NCBI Taxonomy" id="878477"/>
    <lineage>
        <taxon>Eukaryota</taxon>
        <taxon>Sar</taxon>
        <taxon>Alveolata</taxon>
        <taxon>Dinophyceae</taxon>
        <taxon>Suessiales</taxon>
        <taxon>Symbiodiniaceae</taxon>
        <taxon>Symbiodinium</taxon>
    </lineage>
</organism>
<dbReference type="GO" id="GO:0004386">
    <property type="term" value="F:helicase activity"/>
    <property type="evidence" value="ECO:0007669"/>
    <property type="project" value="UniProtKB-KW"/>
</dbReference>
<dbReference type="Gene3D" id="1.20.120.1080">
    <property type="match status" value="1"/>
</dbReference>
<evidence type="ECO:0000256" key="2">
    <source>
        <dbReference type="ARBA" id="ARBA00022801"/>
    </source>
</evidence>
<evidence type="ECO:0000256" key="3">
    <source>
        <dbReference type="ARBA" id="ARBA00022806"/>
    </source>
</evidence>
<dbReference type="SUPFAM" id="SSF52540">
    <property type="entry name" value="P-loop containing nucleoside triphosphate hydrolases"/>
    <property type="match status" value="1"/>
</dbReference>
<sequence>MHLWGTDGRGAGAGAVRSQGPAGEGCHPGTDVVESSVTIPDVDLVIDTCEQKRLRWDGGKNQSLLTLVLVSQDEARQRSGRTGRVRDGEVIRLISRECFERLPPHAEPQIKHSRLEDLLLSIFELPNLGDPREFLQKMPDPPSAVRVDQAITRLMELNALAKMKGQSQPKPTFFGRFLQKMPLDPDVGFLVMSGVRLQLVKDCAILAAVHQRGDPFVDSMDLSPREVQWLWEVRDVCSPGRGQERDRALPGDLMAGLGAYNAWQAKAKNQLRWGAVWSIQEEAQWCAEHFLSLERLHELEEMVVQIHDVLEGLGYADALPQSEKDRVRLRRQEKVNLKAVRTRPQQSASQDFATLLRNRQDRDTQLLLAWCIAASFTSGLIEVKNGSSTEQLKYKAKAHRSQEIGNLLSAQGLRVTNARTLNKGDVEVTFQSPEEAHKAFQQASMLNNNLMPFRSADPWGRPNQRTSLHPRKCYEGPTMRILPSSQAWLPPTEDAVIVAGDVMAIMNHKRTAMTYFCTKCSTVPTGIVPLILCATYPAAQVTKQGGVWLVSTLIHGQRQDERFSAPPEKVGRLLESIRDKMDAEFGFKQAERQRIVEERRRNVLELMRLLDRSDAVPPMRSLDQKQARARAGGGSNVFMDADVSSLVNLLANNLENFRL</sequence>